<dbReference type="InterPro" id="IPR036779">
    <property type="entry name" value="LysM_dom_sf"/>
</dbReference>
<evidence type="ECO:0000259" key="3">
    <source>
        <dbReference type="PROSITE" id="PS51782"/>
    </source>
</evidence>
<dbReference type="CDD" id="cd00118">
    <property type="entry name" value="LysM"/>
    <property type="match status" value="1"/>
</dbReference>
<dbReference type="SMART" id="SM00257">
    <property type="entry name" value="LysM"/>
    <property type="match status" value="2"/>
</dbReference>
<feature type="transmembrane region" description="Helical" evidence="2">
    <location>
        <begin position="42"/>
        <end position="68"/>
    </location>
</feature>
<feature type="domain" description="LysM" evidence="3">
    <location>
        <begin position="176"/>
        <end position="232"/>
    </location>
</feature>
<feature type="transmembrane region" description="Helical" evidence="2">
    <location>
        <begin position="299"/>
        <end position="318"/>
    </location>
</feature>
<dbReference type="PANTHER" id="PTHR34700">
    <property type="entry name" value="POTASSIUM BINDING PROTEIN KBP"/>
    <property type="match status" value="1"/>
</dbReference>
<evidence type="ECO:0000313" key="4">
    <source>
        <dbReference type="EMBL" id="MFB9688652.1"/>
    </source>
</evidence>
<sequence length="882" mass="94884">MIAIIAAPPTALWHFRSAYLPDHLPSMSEVAEWLTSEDTGQVFLLLLVGAGFVAWLQLVIAIALEAVARLRGATVPRLPGFAWAHRIAAALVLCVLTGTAAEAAEPTGDGTPSTHVVIPGDSLTKIAAGELGSAARYQEIYDLNRGARQPDGRSLQNPGLLRPGWVLRLPHDSDCEEVVVRPGQTLTQIAREQLSDARRYREIFDLNRERPQPTGHRLDDPDAIHPGDVLRIPRPPKPAAGGGGAPSAAVFVRGPESCQTTEPPAPPPVPVQPPKPPDVRTPAPLSTAMTPAVEDGSSIALTSVGGVLAAGLLTLLAVRLRRAQRRRRPGYRIRPREPGPLEQALHAAAQPATVGDLDLALRTFAGHHKGDLPRLRAVKIDSEGIRLQLTEASEPSEPFVESGPAEWKLNPSASLDGDDVPPPYPALVSLGHTMNRDLVLIDLREAGVVTLAGGRDAIEAVVLAMAWDLAAAPWAARTRVTLVAVGRMSAERHPGRIRYAAGWDEAIAGLEPQPNRPQVLLSAIPLSEDVTQRLLQCGPDAVVAAHHPDVLLPGAWCLDVRGPRTAVEDLGVDVELQRLSPEQLDELVAALADADDPVEVVADEYRNVPPEESGVPEPLAARGPTVSVRPRPLTPAAPSLLLLGPVRLVGADPQAVEGKKLNRLTELAASLSLDPGVTADEISRRLGTDAQPWSAATRQGYISRLRTWLGRDENDELYVPNVDARHGGYRMAGSFTSDWQAFRDLAQRGLAERECVVEHLQEALELVRGTPFANVPPGRYAWSSWLQREMLDAIVDVAHTLADACQKAGDLVAARRATMRGLLAEPLSELLYRDLLRIEYRAGNHTGVRETADKLTVLAVSLDVELDEETTALVGVLLARRP</sequence>
<reference evidence="4 5" key="1">
    <citation type="submission" date="2024-09" db="EMBL/GenBank/DDBJ databases">
        <authorList>
            <person name="Sun Q."/>
            <person name="Mori K."/>
        </authorList>
    </citation>
    <scope>NUCLEOTIDE SEQUENCE [LARGE SCALE GENOMIC DNA]</scope>
    <source>
        <strain evidence="4 5">JCM 13852</strain>
    </source>
</reference>
<dbReference type="Pfam" id="PF01476">
    <property type="entry name" value="LysM"/>
    <property type="match status" value="1"/>
</dbReference>
<evidence type="ECO:0000256" key="1">
    <source>
        <dbReference type="SAM" id="MobiDB-lite"/>
    </source>
</evidence>
<evidence type="ECO:0000256" key="2">
    <source>
        <dbReference type="SAM" id="Phobius"/>
    </source>
</evidence>
<keyword evidence="2" id="KW-1133">Transmembrane helix</keyword>
<organism evidence="4 5">
    <name type="scientific">Amycolatopsis plumensis</name>
    <dbReference type="NCBI Taxonomy" id="236508"/>
    <lineage>
        <taxon>Bacteria</taxon>
        <taxon>Bacillati</taxon>
        <taxon>Actinomycetota</taxon>
        <taxon>Actinomycetes</taxon>
        <taxon>Pseudonocardiales</taxon>
        <taxon>Pseudonocardiaceae</taxon>
        <taxon>Amycolatopsis</taxon>
    </lineage>
</organism>
<dbReference type="Gene3D" id="1.25.40.10">
    <property type="entry name" value="Tetratricopeptide repeat domain"/>
    <property type="match status" value="1"/>
</dbReference>
<name>A0ABV5UBL4_9PSEU</name>
<dbReference type="EMBL" id="JBHMBK010000028">
    <property type="protein sequence ID" value="MFB9688652.1"/>
    <property type="molecule type" value="Genomic_DNA"/>
</dbReference>
<dbReference type="SMART" id="SM01043">
    <property type="entry name" value="BTAD"/>
    <property type="match status" value="1"/>
</dbReference>
<protein>
    <submittedName>
        <fullName evidence="4">LysM peptidoglycan-binding domain-containing protein</fullName>
    </submittedName>
</protein>
<feature type="region of interest" description="Disordered" evidence="1">
    <location>
        <begin position="255"/>
        <end position="289"/>
    </location>
</feature>
<feature type="domain" description="LysM" evidence="3">
    <location>
        <begin position="113"/>
        <end position="169"/>
    </location>
</feature>
<dbReference type="PROSITE" id="PS51782">
    <property type="entry name" value="LYSM"/>
    <property type="match status" value="2"/>
</dbReference>
<keyword evidence="2" id="KW-0472">Membrane</keyword>
<accession>A0ABV5UBL4</accession>
<dbReference type="PANTHER" id="PTHR34700:SF4">
    <property type="entry name" value="PHAGE-LIKE ELEMENT PBSX PROTEIN XKDP"/>
    <property type="match status" value="1"/>
</dbReference>
<feature type="compositionally biased region" description="Pro residues" evidence="1">
    <location>
        <begin position="263"/>
        <end position="276"/>
    </location>
</feature>
<dbReference type="InterPro" id="IPR005158">
    <property type="entry name" value="BTAD"/>
</dbReference>
<keyword evidence="5" id="KW-1185">Reference proteome</keyword>
<dbReference type="RefSeq" id="WP_378201152.1">
    <property type="nucleotide sequence ID" value="NZ_JBHMBK010000028.1"/>
</dbReference>
<feature type="region of interest" description="Disordered" evidence="1">
    <location>
        <begin position="608"/>
        <end position="630"/>
    </location>
</feature>
<gene>
    <name evidence="4" type="ORF">ACFFTO_31135</name>
</gene>
<dbReference type="SUPFAM" id="SSF48452">
    <property type="entry name" value="TPR-like"/>
    <property type="match status" value="1"/>
</dbReference>
<dbReference type="Proteomes" id="UP001589535">
    <property type="component" value="Unassembled WGS sequence"/>
</dbReference>
<comment type="caution">
    <text evidence="4">The sequence shown here is derived from an EMBL/GenBank/DDBJ whole genome shotgun (WGS) entry which is preliminary data.</text>
</comment>
<proteinExistence type="predicted"/>
<dbReference type="InterPro" id="IPR052196">
    <property type="entry name" value="Bact_Kbp"/>
</dbReference>
<dbReference type="InterPro" id="IPR018392">
    <property type="entry name" value="LysM"/>
</dbReference>
<dbReference type="Gene3D" id="3.10.350.10">
    <property type="entry name" value="LysM domain"/>
    <property type="match status" value="2"/>
</dbReference>
<evidence type="ECO:0000313" key="5">
    <source>
        <dbReference type="Proteomes" id="UP001589535"/>
    </source>
</evidence>
<dbReference type="InterPro" id="IPR011990">
    <property type="entry name" value="TPR-like_helical_dom_sf"/>
</dbReference>
<keyword evidence="2" id="KW-0812">Transmembrane</keyword>